<feature type="compositionally biased region" description="Basic and acidic residues" evidence="1">
    <location>
        <begin position="158"/>
        <end position="170"/>
    </location>
</feature>
<evidence type="ECO:0000259" key="2">
    <source>
        <dbReference type="Pfam" id="PF11976"/>
    </source>
</evidence>
<dbReference type="InterPro" id="IPR022617">
    <property type="entry name" value="Rad60/SUMO-like_dom"/>
</dbReference>
<proteinExistence type="predicted"/>
<dbReference type="SUPFAM" id="SSF54236">
    <property type="entry name" value="Ubiquitin-like"/>
    <property type="match status" value="1"/>
</dbReference>
<organism evidence="3">
    <name type="scientific">Chromera velia CCMP2878</name>
    <dbReference type="NCBI Taxonomy" id="1169474"/>
    <lineage>
        <taxon>Eukaryota</taxon>
        <taxon>Sar</taxon>
        <taxon>Alveolata</taxon>
        <taxon>Colpodellida</taxon>
        <taxon>Chromeraceae</taxon>
        <taxon>Chromera</taxon>
    </lineage>
</organism>
<dbReference type="PhylomeDB" id="A0A0G4HN99"/>
<dbReference type="Pfam" id="PF11976">
    <property type="entry name" value="Rad60-SLD"/>
    <property type="match status" value="1"/>
</dbReference>
<accession>A0A0G4HN99</accession>
<evidence type="ECO:0000256" key="1">
    <source>
        <dbReference type="SAM" id="MobiDB-lite"/>
    </source>
</evidence>
<dbReference type="AlphaFoldDB" id="A0A0G4HN99"/>
<dbReference type="VEuPathDB" id="CryptoDB:Cvel_29420"/>
<evidence type="ECO:0000313" key="3">
    <source>
        <dbReference type="EMBL" id="CEM45678.1"/>
    </source>
</evidence>
<name>A0A0G4HN99_9ALVE</name>
<dbReference type="Gene3D" id="3.10.20.90">
    <property type="entry name" value="Phosphatidylinositol 3-kinase Catalytic Subunit, Chain A, domain 1"/>
    <property type="match status" value="1"/>
</dbReference>
<sequence>MAAPRRIGEGASNELRDVYNTIRGKINYDMLRAGIDRWARTEEERSVMLEGYARCLALKAVAGDAESDFLSLPHQLDSVWHEHVLETRKYSDLMRELQDRFRAPFLHHSSANARDQDARRVRFNRMRSLYETFYPNANMARFDEWDAFLPRDMGEVHRNEAGEGERRGDEASGEGGGRVRVQIRSIMHGGSIYFSVRETMPMINLMRSYCQRVGREVADVRFTLDGEAVGGELTPQDLGFHSRGEEEMLLYTLLVQRGC</sequence>
<feature type="domain" description="Rad60/SUMO-like" evidence="2">
    <location>
        <begin position="191"/>
        <end position="240"/>
    </location>
</feature>
<dbReference type="EMBL" id="CDMZ01003246">
    <property type="protein sequence ID" value="CEM45678.1"/>
    <property type="molecule type" value="Genomic_DNA"/>
</dbReference>
<gene>
    <name evidence="3" type="ORF">Cvel_29420</name>
</gene>
<dbReference type="InterPro" id="IPR029071">
    <property type="entry name" value="Ubiquitin-like_domsf"/>
</dbReference>
<feature type="region of interest" description="Disordered" evidence="1">
    <location>
        <begin position="158"/>
        <end position="177"/>
    </location>
</feature>
<protein>
    <recommendedName>
        <fullName evidence="2">Rad60/SUMO-like domain-containing protein</fullName>
    </recommendedName>
</protein>
<reference evidence="3" key="1">
    <citation type="submission" date="2014-11" db="EMBL/GenBank/DDBJ databases">
        <authorList>
            <person name="Otto D Thomas"/>
            <person name="Naeem Raeece"/>
        </authorList>
    </citation>
    <scope>NUCLEOTIDE SEQUENCE</scope>
</reference>